<dbReference type="EMBL" id="BTSX01000006">
    <property type="protein sequence ID" value="GMT07430.1"/>
    <property type="molecule type" value="Genomic_DNA"/>
</dbReference>
<evidence type="ECO:0000313" key="1">
    <source>
        <dbReference type="EMBL" id="GMT07430.1"/>
    </source>
</evidence>
<dbReference type="Proteomes" id="UP001432027">
    <property type="component" value="Unassembled WGS sequence"/>
</dbReference>
<reference evidence="1" key="1">
    <citation type="submission" date="2023-10" db="EMBL/GenBank/DDBJ databases">
        <title>Genome assembly of Pristionchus species.</title>
        <authorList>
            <person name="Yoshida K."/>
            <person name="Sommer R.J."/>
        </authorList>
    </citation>
    <scope>NUCLEOTIDE SEQUENCE</scope>
    <source>
        <strain evidence="1">RS0144</strain>
    </source>
</reference>
<keyword evidence="2" id="KW-1185">Reference proteome</keyword>
<dbReference type="AlphaFoldDB" id="A0AAV5UK35"/>
<sequence length="121" mass="13813">MCRELLGVDLIPNLLQVEDLLLVLYRFEHLVHALARDTCARGGGRVLLLHSLLFLVQSGQGRADEIRSKASRSVHTVLRIFITIAVVDVVAPDQREIVRHRLRLVGTRSVVRRHIVRRGRR</sequence>
<name>A0AAV5UK35_9BILA</name>
<protein>
    <recommendedName>
        <fullName evidence="3">Secreted protein</fullName>
    </recommendedName>
</protein>
<proteinExistence type="predicted"/>
<evidence type="ECO:0008006" key="3">
    <source>
        <dbReference type="Google" id="ProtNLM"/>
    </source>
</evidence>
<evidence type="ECO:0000313" key="2">
    <source>
        <dbReference type="Proteomes" id="UP001432027"/>
    </source>
</evidence>
<comment type="caution">
    <text evidence="1">The sequence shown here is derived from an EMBL/GenBank/DDBJ whole genome shotgun (WGS) entry which is preliminary data.</text>
</comment>
<accession>A0AAV5UK35</accession>
<gene>
    <name evidence="1" type="ORF">PENTCL1PPCAC_29604</name>
</gene>
<organism evidence="1 2">
    <name type="scientific">Pristionchus entomophagus</name>
    <dbReference type="NCBI Taxonomy" id="358040"/>
    <lineage>
        <taxon>Eukaryota</taxon>
        <taxon>Metazoa</taxon>
        <taxon>Ecdysozoa</taxon>
        <taxon>Nematoda</taxon>
        <taxon>Chromadorea</taxon>
        <taxon>Rhabditida</taxon>
        <taxon>Rhabditina</taxon>
        <taxon>Diplogasteromorpha</taxon>
        <taxon>Diplogasteroidea</taxon>
        <taxon>Neodiplogasteridae</taxon>
        <taxon>Pristionchus</taxon>
    </lineage>
</organism>
<feature type="non-terminal residue" evidence="1">
    <location>
        <position position="121"/>
    </location>
</feature>